<feature type="transmembrane region" description="Helical" evidence="10">
    <location>
        <begin position="111"/>
        <end position="129"/>
    </location>
</feature>
<gene>
    <name evidence="11" type="ORF">BECKTUN1418D_GA0071000_10937</name>
</gene>
<keyword evidence="2" id="KW-0813">Transport</keyword>
<dbReference type="GO" id="GO:0005886">
    <property type="term" value="C:plasma membrane"/>
    <property type="evidence" value="ECO:0007669"/>
    <property type="project" value="UniProtKB-SubCell"/>
</dbReference>
<keyword evidence="5 10" id="KW-0812">Transmembrane</keyword>
<feature type="transmembrane region" description="Helical" evidence="10">
    <location>
        <begin position="302"/>
        <end position="322"/>
    </location>
</feature>
<evidence type="ECO:0000256" key="10">
    <source>
        <dbReference type="SAM" id="Phobius"/>
    </source>
</evidence>
<dbReference type="PANTHER" id="PTHR43298:SF2">
    <property type="entry name" value="FMN_FAD EXPORTER YEEO-RELATED"/>
    <property type="match status" value="1"/>
</dbReference>
<dbReference type="Pfam" id="PF01554">
    <property type="entry name" value="MatE"/>
    <property type="match status" value="2"/>
</dbReference>
<dbReference type="GO" id="GO:0006811">
    <property type="term" value="P:monoatomic ion transport"/>
    <property type="evidence" value="ECO:0007669"/>
    <property type="project" value="UniProtKB-KW"/>
</dbReference>
<organism evidence="11">
    <name type="scientific">Candidatus Kentrum sp. TUN</name>
    <dbReference type="NCBI Taxonomy" id="2126343"/>
    <lineage>
        <taxon>Bacteria</taxon>
        <taxon>Pseudomonadati</taxon>
        <taxon>Pseudomonadota</taxon>
        <taxon>Gammaproteobacteria</taxon>
        <taxon>Candidatus Kentrum</taxon>
    </lineage>
</organism>
<evidence type="ECO:0000256" key="6">
    <source>
        <dbReference type="ARBA" id="ARBA00022989"/>
    </source>
</evidence>
<proteinExistence type="predicted"/>
<feature type="transmembrane region" description="Helical" evidence="10">
    <location>
        <begin position="334"/>
        <end position="355"/>
    </location>
</feature>
<comment type="subcellular location">
    <subcellularLocation>
        <location evidence="1">Cell inner membrane</location>
        <topology evidence="1">Multi-pass membrane protein</topology>
    </subcellularLocation>
</comment>
<dbReference type="GO" id="GO:0015297">
    <property type="term" value="F:antiporter activity"/>
    <property type="evidence" value="ECO:0007669"/>
    <property type="project" value="UniProtKB-KW"/>
</dbReference>
<protein>
    <recommendedName>
        <fullName evidence="9">Multidrug-efflux transporter</fullName>
    </recommendedName>
</protein>
<evidence type="ECO:0000313" key="11">
    <source>
        <dbReference type="EMBL" id="VFK58993.1"/>
    </source>
</evidence>
<evidence type="ECO:0000256" key="2">
    <source>
        <dbReference type="ARBA" id="ARBA00022448"/>
    </source>
</evidence>
<accession>A0A450ZZ01</accession>
<evidence type="ECO:0000256" key="7">
    <source>
        <dbReference type="ARBA" id="ARBA00023065"/>
    </source>
</evidence>
<dbReference type="PIRSF" id="PIRSF006603">
    <property type="entry name" value="DinF"/>
    <property type="match status" value="1"/>
</dbReference>
<dbReference type="InterPro" id="IPR002528">
    <property type="entry name" value="MATE_fam"/>
</dbReference>
<reference evidence="11" key="1">
    <citation type="submission" date="2019-02" db="EMBL/GenBank/DDBJ databases">
        <authorList>
            <person name="Gruber-Vodicka R. H."/>
            <person name="Seah K. B. B."/>
        </authorList>
    </citation>
    <scope>NUCLEOTIDE SEQUENCE</scope>
    <source>
        <strain evidence="11">BECK_BY1</strain>
    </source>
</reference>
<dbReference type="InterPro" id="IPR050222">
    <property type="entry name" value="MATE_MdtK"/>
</dbReference>
<feature type="transmembrane region" description="Helical" evidence="10">
    <location>
        <begin position="63"/>
        <end position="91"/>
    </location>
</feature>
<keyword evidence="7" id="KW-0406">Ion transport</keyword>
<keyword evidence="8 10" id="KW-0472">Membrane</keyword>
<evidence type="ECO:0000256" key="9">
    <source>
        <dbReference type="ARBA" id="ARBA00031636"/>
    </source>
</evidence>
<feature type="transmembrane region" description="Helical" evidence="10">
    <location>
        <begin position="439"/>
        <end position="458"/>
    </location>
</feature>
<dbReference type="NCBIfam" id="TIGR00797">
    <property type="entry name" value="matE"/>
    <property type="match status" value="1"/>
</dbReference>
<keyword evidence="4" id="KW-1003">Cell membrane</keyword>
<evidence type="ECO:0000256" key="4">
    <source>
        <dbReference type="ARBA" id="ARBA00022475"/>
    </source>
</evidence>
<dbReference type="PANTHER" id="PTHR43298">
    <property type="entry name" value="MULTIDRUG RESISTANCE PROTEIN NORM-RELATED"/>
    <property type="match status" value="1"/>
</dbReference>
<keyword evidence="3" id="KW-0050">Antiport</keyword>
<evidence type="ECO:0000256" key="5">
    <source>
        <dbReference type="ARBA" id="ARBA00022692"/>
    </source>
</evidence>
<dbReference type="GO" id="GO:0042910">
    <property type="term" value="F:xenobiotic transmembrane transporter activity"/>
    <property type="evidence" value="ECO:0007669"/>
    <property type="project" value="InterPro"/>
</dbReference>
<dbReference type="AlphaFoldDB" id="A0A450ZZ01"/>
<sequence length="469" mass="50635">MFTSHSTKSTGKIPRNASKFSFLSVSEFSAILGTAFPLAIGYVGERLIGVTDSIMLGRLGPEALSASGLALSVYNLFVLAGAGMLFSIMILASHARGSNRFRTVPLLIRQGLWVCGILTVMSAIPLWYVTPILTLTGQDPGIARMAGDYMHVYLWSLFPVFSTFLFSQAFAAMDRARTVAVIVWLEVALNAILDYVLISGKFGFPALGMEGAGLATVIAYGVGHLAFFVLLTFHRFFRNTAKYRHAWRPRWHVLNRFFHLGAPRSLETLLRNGLYSVFSLLAGWIGIQALVIYTIVSETALVIKFLTGSAANAGAMRAGRAYAGKNPEAIRHALGSAMLVLLLFLAPMVIVFLVFPEWVVMAFLGIGSPETKALVPLATPILAWGAFFMLAEGVRLILTQVLSSFADVMVPALIGIAVSWGLAFPLGALLAFAAGFGVLGLWVGLTVGMVVICIAYAARFRRQVRALSA</sequence>
<dbReference type="EMBL" id="CAADFX010000093">
    <property type="protein sequence ID" value="VFK58993.1"/>
    <property type="molecule type" value="Genomic_DNA"/>
</dbReference>
<feature type="transmembrane region" description="Helical" evidence="10">
    <location>
        <begin position="375"/>
        <end position="398"/>
    </location>
</feature>
<feature type="transmembrane region" description="Helical" evidence="10">
    <location>
        <begin position="20"/>
        <end position="43"/>
    </location>
</feature>
<feature type="transmembrane region" description="Helical" evidence="10">
    <location>
        <begin position="179"/>
        <end position="198"/>
    </location>
</feature>
<feature type="transmembrane region" description="Helical" evidence="10">
    <location>
        <begin position="410"/>
        <end position="433"/>
    </location>
</feature>
<keyword evidence="6 10" id="KW-1133">Transmembrane helix</keyword>
<evidence type="ECO:0000256" key="8">
    <source>
        <dbReference type="ARBA" id="ARBA00023136"/>
    </source>
</evidence>
<feature type="transmembrane region" description="Helical" evidence="10">
    <location>
        <begin position="274"/>
        <end position="296"/>
    </location>
</feature>
<feature type="transmembrane region" description="Helical" evidence="10">
    <location>
        <begin position="218"/>
        <end position="237"/>
    </location>
</feature>
<dbReference type="InterPro" id="IPR048279">
    <property type="entry name" value="MdtK-like"/>
</dbReference>
<name>A0A450ZZ01_9GAMM</name>
<evidence type="ECO:0000256" key="3">
    <source>
        <dbReference type="ARBA" id="ARBA00022449"/>
    </source>
</evidence>
<feature type="transmembrane region" description="Helical" evidence="10">
    <location>
        <begin position="149"/>
        <end position="167"/>
    </location>
</feature>
<evidence type="ECO:0000256" key="1">
    <source>
        <dbReference type="ARBA" id="ARBA00004429"/>
    </source>
</evidence>